<protein>
    <submittedName>
        <fullName evidence="3">Polymer-forming cytoskeletal protein</fullName>
    </submittedName>
</protein>
<feature type="region of interest" description="Disordered" evidence="2">
    <location>
        <begin position="131"/>
        <end position="155"/>
    </location>
</feature>
<dbReference type="EMBL" id="JAZBJM010000002">
    <property type="protein sequence ID" value="MEM0517561.1"/>
    <property type="molecule type" value="Genomic_DNA"/>
</dbReference>
<organism evidence="3 5">
    <name type="scientific">Aequorivita flava</name>
    <dbReference type="NCBI Taxonomy" id="3114371"/>
    <lineage>
        <taxon>Bacteria</taxon>
        <taxon>Pseudomonadati</taxon>
        <taxon>Bacteroidota</taxon>
        <taxon>Flavobacteriia</taxon>
        <taxon>Flavobacteriales</taxon>
        <taxon>Flavobacteriaceae</taxon>
        <taxon>Aequorivita</taxon>
    </lineage>
</organism>
<comment type="similarity">
    <text evidence="1">Belongs to the bactofilin family.</text>
</comment>
<dbReference type="AlphaFoldDB" id="A0AB35YPP0"/>
<evidence type="ECO:0000313" key="3">
    <source>
        <dbReference type="EMBL" id="MEM0517561.1"/>
    </source>
</evidence>
<sequence length="155" mass="16164">MFSDKKEKRINAEPGSAQNRINEGTKLKGDVSSSGFFRIDGSIDGNVNTPSKVVLGKAGVIIGTLTCENADIEGKFEGTLQVSGTLTLRASAVIEGDVTVGKLSVEPGATLNASCVMQGGKAKTVTAINQSNSNSENSKANLFDRQSQIKKVADS</sequence>
<feature type="region of interest" description="Disordered" evidence="2">
    <location>
        <begin position="1"/>
        <end position="22"/>
    </location>
</feature>
<gene>
    <name evidence="4" type="ORF">VZD24_03820</name>
    <name evidence="3" type="ORF">VZD85_04290</name>
</gene>
<dbReference type="RefSeq" id="WP_279449707.1">
    <property type="nucleotide sequence ID" value="NZ_JAZBJM010000002.1"/>
</dbReference>
<evidence type="ECO:0000313" key="4">
    <source>
        <dbReference type="EMBL" id="MEM0572633.1"/>
    </source>
</evidence>
<dbReference type="PANTHER" id="PTHR35024:SF4">
    <property type="entry name" value="POLYMER-FORMING CYTOSKELETAL PROTEIN"/>
    <property type="match status" value="1"/>
</dbReference>
<feature type="compositionally biased region" description="Polar residues" evidence="2">
    <location>
        <begin position="131"/>
        <end position="146"/>
    </location>
</feature>
<reference evidence="3 6" key="1">
    <citation type="submission" date="2024-01" db="EMBL/GenBank/DDBJ databases">
        <title>Aequorivita flavus sp. nov., isolated from deep-sea sediment.</title>
        <authorList>
            <person name="Chen X."/>
        </authorList>
    </citation>
    <scope>NUCLEOTIDE SEQUENCE</scope>
    <source>
        <strain evidence="3">MCCC 1A16923</strain>
        <strain evidence="4 6">MCCC 1A16935</strain>
    </source>
</reference>
<feature type="compositionally biased region" description="Basic and acidic residues" evidence="2">
    <location>
        <begin position="1"/>
        <end position="11"/>
    </location>
</feature>
<keyword evidence="6" id="KW-1185">Reference proteome</keyword>
<accession>A0AB35YPP0</accession>
<proteinExistence type="inferred from homology"/>
<dbReference type="Proteomes" id="UP001388259">
    <property type="component" value="Unassembled WGS sequence"/>
</dbReference>
<name>A0AB35YPP0_9FLAO</name>
<comment type="caution">
    <text evidence="3">The sequence shown here is derived from an EMBL/GenBank/DDBJ whole genome shotgun (WGS) entry which is preliminary data.</text>
</comment>
<evidence type="ECO:0000256" key="1">
    <source>
        <dbReference type="ARBA" id="ARBA00044755"/>
    </source>
</evidence>
<evidence type="ECO:0000313" key="5">
    <source>
        <dbReference type="Proteomes" id="UP001388259"/>
    </source>
</evidence>
<evidence type="ECO:0000256" key="2">
    <source>
        <dbReference type="SAM" id="MobiDB-lite"/>
    </source>
</evidence>
<dbReference type="PANTHER" id="PTHR35024">
    <property type="entry name" value="HYPOTHETICAL CYTOSOLIC PROTEIN"/>
    <property type="match status" value="1"/>
</dbReference>
<dbReference type="Pfam" id="PF04519">
    <property type="entry name" value="Bactofilin"/>
    <property type="match status" value="1"/>
</dbReference>
<dbReference type="EMBL" id="JBANCF010000002">
    <property type="protein sequence ID" value="MEM0572633.1"/>
    <property type="molecule type" value="Genomic_DNA"/>
</dbReference>
<dbReference type="Proteomes" id="UP001390963">
    <property type="component" value="Unassembled WGS sequence"/>
</dbReference>
<evidence type="ECO:0000313" key="6">
    <source>
        <dbReference type="Proteomes" id="UP001390963"/>
    </source>
</evidence>
<dbReference type="InterPro" id="IPR007607">
    <property type="entry name" value="BacA/B"/>
</dbReference>